<name>A0A3D2SQ71_9GAMM</name>
<comment type="caution">
    <text evidence="2">The sequence shown here is derived from an EMBL/GenBank/DDBJ whole genome shotgun (WGS) entry which is preliminary data.</text>
</comment>
<proteinExistence type="predicted"/>
<dbReference type="SUPFAM" id="SSF54106">
    <property type="entry name" value="LysM domain"/>
    <property type="match status" value="1"/>
</dbReference>
<evidence type="ECO:0000313" key="2">
    <source>
        <dbReference type="EMBL" id="HCK31601.1"/>
    </source>
</evidence>
<protein>
    <recommendedName>
        <fullName evidence="1">LysM domain-containing protein</fullName>
    </recommendedName>
</protein>
<accession>A0A3D2SQ71</accession>
<reference evidence="2 3" key="1">
    <citation type="journal article" date="2018" name="Nat. Biotechnol.">
        <title>A standardized bacterial taxonomy based on genome phylogeny substantially revises the tree of life.</title>
        <authorList>
            <person name="Parks D.H."/>
            <person name="Chuvochina M."/>
            <person name="Waite D.W."/>
            <person name="Rinke C."/>
            <person name="Skarshewski A."/>
            <person name="Chaumeil P.A."/>
            <person name="Hugenholtz P."/>
        </authorList>
    </citation>
    <scope>NUCLEOTIDE SEQUENCE [LARGE SCALE GENOMIC DNA]</scope>
    <source>
        <strain evidence="2">UBA9669</strain>
    </source>
</reference>
<organism evidence="2 3">
    <name type="scientific">Acinetobacter ursingii</name>
    <dbReference type="NCBI Taxonomy" id="108980"/>
    <lineage>
        <taxon>Bacteria</taxon>
        <taxon>Pseudomonadati</taxon>
        <taxon>Pseudomonadota</taxon>
        <taxon>Gammaproteobacteria</taxon>
        <taxon>Moraxellales</taxon>
        <taxon>Moraxellaceae</taxon>
        <taxon>Acinetobacter</taxon>
    </lineage>
</organism>
<dbReference type="Pfam" id="PF01476">
    <property type="entry name" value="LysM"/>
    <property type="match status" value="1"/>
</dbReference>
<sequence>MGLASKFGMAITELADLNDLKQNAQLRIGDVIKVPNL</sequence>
<dbReference type="EMBL" id="DPVE01000305">
    <property type="protein sequence ID" value="HCK31601.1"/>
    <property type="molecule type" value="Genomic_DNA"/>
</dbReference>
<dbReference type="Gene3D" id="3.10.350.10">
    <property type="entry name" value="LysM domain"/>
    <property type="match status" value="1"/>
</dbReference>
<dbReference type="AlphaFoldDB" id="A0A3D2SQ71"/>
<gene>
    <name evidence="2" type="ORF">DHW29_16475</name>
</gene>
<dbReference type="Proteomes" id="UP000263596">
    <property type="component" value="Unassembled WGS sequence"/>
</dbReference>
<evidence type="ECO:0000313" key="3">
    <source>
        <dbReference type="Proteomes" id="UP000263596"/>
    </source>
</evidence>
<dbReference type="PROSITE" id="PS51782">
    <property type="entry name" value="LYSM"/>
    <property type="match status" value="1"/>
</dbReference>
<dbReference type="InterPro" id="IPR018392">
    <property type="entry name" value="LysM"/>
</dbReference>
<dbReference type="InterPro" id="IPR036779">
    <property type="entry name" value="LysM_dom_sf"/>
</dbReference>
<evidence type="ECO:0000259" key="1">
    <source>
        <dbReference type="PROSITE" id="PS51782"/>
    </source>
</evidence>
<feature type="domain" description="LysM" evidence="1">
    <location>
        <begin position="1"/>
        <end position="34"/>
    </location>
</feature>